<keyword evidence="1" id="KW-0472">Membrane</keyword>
<organism evidence="2 3">
    <name type="scientific">Linum trigynum</name>
    <dbReference type="NCBI Taxonomy" id="586398"/>
    <lineage>
        <taxon>Eukaryota</taxon>
        <taxon>Viridiplantae</taxon>
        <taxon>Streptophyta</taxon>
        <taxon>Embryophyta</taxon>
        <taxon>Tracheophyta</taxon>
        <taxon>Spermatophyta</taxon>
        <taxon>Magnoliopsida</taxon>
        <taxon>eudicotyledons</taxon>
        <taxon>Gunneridae</taxon>
        <taxon>Pentapetalae</taxon>
        <taxon>rosids</taxon>
        <taxon>fabids</taxon>
        <taxon>Malpighiales</taxon>
        <taxon>Linaceae</taxon>
        <taxon>Linum</taxon>
    </lineage>
</organism>
<dbReference type="Proteomes" id="UP001497516">
    <property type="component" value="Chromosome 2"/>
</dbReference>
<keyword evidence="3" id="KW-1185">Reference proteome</keyword>
<keyword evidence="1" id="KW-0812">Transmembrane</keyword>
<sequence>MSIRQSAAEEESLWREDEDEVRCGSGDRVLNLEAGVPKGESQCRILRISKIQRRAGVDWSDMLGYVLTAGCGYSGLMSLALVWVVMISPVVDSLMAAVAIIPSVPQFANEAMFPEHLLLQQKF</sequence>
<reference evidence="2 3" key="1">
    <citation type="submission" date="2024-04" db="EMBL/GenBank/DDBJ databases">
        <authorList>
            <person name="Fracassetti M."/>
        </authorList>
    </citation>
    <scope>NUCLEOTIDE SEQUENCE [LARGE SCALE GENOMIC DNA]</scope>
</reference>
<proteinExistence type="predicted"/>
<dbReference type="EMBL" id="OZ034815">
    <property type="protein sequence ID" value="CAL1368983.1"/>
    <property type="molecule type" value="Genomic_DNA"/>
</dbReference>
<name>A0AAV2D980_9ROSI</name>
<evidence type="ECO:0000313" key="3">
    <source>
        <dbReference type="Proteomes" id="UP001497516"/>
    </source>
</evidence>
<feature type="transmembrane region" description="Helical" evidence="1">
    <location>
        <begin position="62"/>
        <end position="86"/>
    </location>
</feature>
<gene>
    <name evidence="2" type="ORF">LTRI10_LOCUS11832</name>
</gene>
<accession>A0AAV2D980</accession>
<dbReference type="AlphaFoldDB" id="A0AAV2D980"/>
<evidence type="ECO:0000313" key="2">
    <source>
        <dbReference type="EMBL" id="CAL1368983.1"/>
    </source>
</evidence>
<evidence type="ECO:0000256" key="1">
    <source>
        <dbReference type="SAM" id="Phobius"/>
    </source>
</evidence>
<protein>
    <submittedName>
        <fullName evidence="2">Uncharacterized protein</fullName>
    </submittedName>
</protein>
<keyword evidence="1" id="KW-1133">Transmembrane helix</keyword>